<keyword evidence="4" id="KW-0418">Kinase</keyword>
<keyword evidence="11" id="KW-1185">Reference proteome</keyword>
<evidence type="ECO:0000256" key="1">
    <source>
        <dbReference type="ARBA" id="ARBA00000085"/>
    </source>
</evidence>
<keyword evidence="3" id="KW-0597">Phosphoprotein</keyword>
<dbReference type="SMART" id="SM00388">
    <property type="entry name" value="HisKA"/>
    <property type="match status" value="1"/>
</dbReference>
<dbReference type="InterPro" id="IPR003661">
    <property type="entry name" value="HisK_dim/P_dom"/>
</dbReference>
<evidence type="ECO:0000256" key="3">
    <source>
        <dbReference type="ARBA" id="ARBA00022553"/>
    </source>
</evidence>
<dbReference type="SUPFAM" id="SSF47384">
    <property type="entry name" value="Homodimeric domain of signal transducing histidine kinase"/>
    <property type="match status" value="1"/>
</dbReference>
<dbReference type="Pfam" id="PF00512">
    <property type="entry name" value="HisKA"/>
    <property type="match status" value="1"/>
</dbReference>
<dbReference type="CDD" id="cd00082">
    <property type="entry name" value="HisKA"/>
    <property type="match status" value="1"/>
</dbReference>
<dbReference type="CDD" id="cd00130">
    <property type="entry name" value="PAS"/>
    <property type="match status" value="1"/>
</dbReference>
<dbReference type="SUPFAM" id="SSF55785">
    <property type="entry name" value="PYP-like sensor domain (PAS domain)"/>
    <property type="match status" value="1"/>
</dbReference>
<dbReference type="Pfam" id="PF13426">
    <property type="entry name" value="PAS_9"/>
    <property type="match status" value="1"/>
</dbReference>
<keyword evidence="6" id="KW-0175">Coiled coil</keyword>
<feature type="domain" description="PAC" evidence="9">
    <location>
        <begin position="145"/>
        <end position="195"/>
    </location>
</feature>
<accession>A0ABV0JAD4</accession>
<dbReference type="RefSeq" id="WP_190433252.1">
    <property type="nucleotide sequence ID" value="NZ_JAMPKM010000010.1"/>
</dbReference>
<feature type="domain" description="PAS" evidence="8">
    <location>
        <begin position="71"/>
        <end position="150"/>
    </location>
</feature>
<dbReference type="SUPFAM" id="SSF55781">
    <property type="entry name" value="GAF domain-like"/>
    <property type="match status" value="2"/>
</dbReference>
<reference evidence="10 11" key="1">
    <citation type="submission" date="2022-04" db="EMBL/GenBank/DDBJ databases">
        <title>Positive selection, recombination, and allopatry shape intraspecific diversity of widespread and dominant cyanobacteria.</title>
        <authorList>
            <person name="Wei J."/>
            <person name="Shu W."/>
            <person name="Hu C."/>
        </authorList>
    </citation>
    <scope>NUCLEOTIDE SEQUENCE [LARGE SCALE GENOMIC DNA]</scope>
    <source>
        <strain evidence="10 11">GB2-A4</strain>
    </source>
</reference>
<dbReference type="Pfam" id="PF02518">
    <property type="entry name" value="HATPase_c"/>
    <property type="match status" value="1"/>
</dbReference>
<evidence type="ECO:0000313" key="10">
    <source>
        <dbReference type="EMBL" id="MEP0818743.1"/>
    </source>
</evidence>
<dbReference type="PROSITE" id="PS50109">
    <property type="entry name" value="HIS_KIN"/>
    <property type="match status" value="1"/>
</dbReference>
<dbReference type="SMART" id="SM00387">
    <property type="entry name" value="HATPase_c"/>
    <property type="match status" value="1"/>
</dbReference>
<dbReference type="Gene3D" id="3.30.450.40">
    <property type="match status" value="2"/>
</dbReference>
<evidence type="ECO:0000256" key="6">
    <source>
        <dbReference type="SAM" id="Coils"/>
    </source>
</evidence>
<dbReference type="InterPro" id="IPR000700">
    <property type="entry name" value="PAS-assoc_C"/>
</dbReference>
<comment type="caution">
    <text evidence="10">The sequence shown here is derived from an EMBL/GenBank/DDBJ whole genome shotgun (WGS) entry which is preliminary data.</text>
</comment>
<evidence type="ECO:0000259" key="7">
    <source>
        <dbReference type="PROSITE" id="PS50109"/>
    </source>
</evidence>
<dbReference type="Pfam" id="PF01590">
    <property type="entry name" value="GAF"/>
    <property type="match status" value="2"/>
</dbReference>
<sequence length="799" mass="89972">MELHSFEQRMETIQERISSLAQFAEQLSADQAAILKTSLDELSSLTKALPTPSNNDISSNNQDAQFLICQSEEKLSKIFQASPIAISISTITEGRFIDVNNSFVDLVGYSREELINHTVLELAIWPSAEDRKRLIELINRQGLVRSLEAKYAKKSGEMRDALVSVDVLEIDGERCALAFLNDITERKQAETQLQQLYQQTQYQVQRERALNRFTQAVRNSLDIDCIFATAAQEIGQMLQIDYVSILQYVPQRQIWLNVAEYEQQLGLVPTGVGMEIPDADNPLAARLKQLEVVRIDNTQVLNDPINSSLAEEFPGAWLLIPLQYQGNLWGSLTLSQRNSPHTWQDSEVALGCAIADQLALAIQQSELYQQVQQLNANLEQQVQERTQQLQRALSFESLLKRITDKVRDSLDEGQILQTAVQELGLGLQVKRCETALHDLAQQTSAIAYEFTAVPHTYSGQVVPIAEYPDVYEQLLQGQGVQFCPIYSRSQTNGEPEAIFSYPISDDHEVLGSLHLCKTPQAYFDEAEVRIVQQVANQCAIAMRQARLYQAAQAQVQALEALNQLKDDFLSTVSHELRTPVSNMKMAIQMLKIAPSIERRQRYLEILQMECTREIELINDLLDLQRLESQADGIALEETILLPDWLPSVIEPFRSRIQERQQILHMDVPADLPPLISDHTNLGRVLAELINNACKYTPAGHQIILSTWCESESLAIAPTPQPVIALRVRNQANIPAAQLDRVFEKFYRVPHADPWQQGGTGLGLALVQKLVEQLQGVLQVESNNGWTTFTVQLPAQPQIL</sequence>
<name>A0ABV0JAD4_9CYAN</name>
<proteinExistence type="predicted"/>
<dbReference type="EMBL" id="JAMPKM010000010">
    <property type="protein sequence ID" value="MEP0818743.1"/>
    <property type="molecule type" value="Genomic_DNA"/>
</dbReference>
<feature type="domain" description="Histidine kinase" evidence="7">
    <location>
        <begin position="571"/>
        <end position="796"/>
    </location>
</feature>
<dbReference type="EC" id="2.7.13.3" evidence="2"/>
<dbReference type="Gene3D" id="3.30.565.10">
    <property type="entry name" value="Histidine kinase-like ATPase, C-terminal domain"/>
    <property type="match status" value="1"/>
</dbReference>
<dbReference type="Proteomes" id="UP001464891">
    <property type="component" value="Unassembled WGS sequence"/>
</dbReference>
<evidence type="ECO:0000259" key="8">
    <source>
        <dbReference type="PROSITE" id="PS50112"/>
    </source>
</evidence>
<dbReference type="InterPro" id="IPR000014">
    <property type="entry name" value="PAS"/>
</dbReference>
<dbReference type="PROSITE" id="PS50113">
    <property type="entry name" value="PAC"/>
    <property type="match status" value="1"/>
</dbReference>
<dbReference type="PANTHER" id="PTHR43547:SF2">
    <property type="entry name" value="HYBRID SIGNAL TRANSDUCTION HISTIDINE KINASE C"/>
    <property type="match status" value="1"/>
</dbReference>
<comment type="catalytic activity">
    <reaction evidence="1">
        <text>ATP + protein L-histidine = ADP + protein N-phospho-L-histidine.</text>
        <dbReference type="EC" id="2.7.13.3"/>
    </reaction>
</comment>
<evidence type="ECO:0000259" key="9">
    <source>
        <dbReference type="PROSITE" id="PS50113"/>
    </source>
</evidence>
<dbReference type="InterPro" id="IPR029016">
    <property type="entry name" value="GAF-like_dom_sf"/>
</dbReference>
<dbReference type="PRINTS" id="PR00344">
    <property type="entry name" value="BCTRLSENSOR"/>
</dbReference>
<evidence type="ECO:0000256" key="2">
    <source>
        <dbReference type="ARBA" id="ARBA00012438"/>
    </source>
</evidence>
<keyword evidence="4" id="KW-0808">Transferase</keyword>
<dbReference type="SUPFAM" id="SSF55874">
    <property type="entry name" value="ATPase domain of HSP90 chaperone/DNA topoisomerase II/histidine kinase"/>
    <property type="match status" value="1"/>
</dbReference>
<dbReference type="SMART" id="SM00065">
    <property type="entry name" value="GAF"/>
    <property type="match status" value="2"/>
</dbReference>
<dbReference type="Gene3D" id="1.10.287.130">
    <property type="match status" value="1"/>
</dbReference>
<dbReference type="InterPro" id="IPR004358">
    <property type="entry name" value="Sig_transdc_His_kin-like_C"/>
</dbReference>
<dbReference type="PANTHER" id="PTHR43547">
    <property type="entry name" value="TWO-COMPONENT HISTIDINE KINASE"/>
    <property type="match status" value="1"/>
</dbReference>
<dbReference type="PROSITE" id="PS50112">
    <property type="entry name" value="PAS"/>
    <property type="match status" value="1"/>
</dbReference>
<dbReference type="Gene3D" id="3.30.450.20">
    <property type="entry name" value="PAS domain"/>
    <property type="match status" value="1"/>
</dbReference>
<protein>
    <recommendedName>
        <fullName evidence="2">histidine kinase</fullName>
        <ecNumber evidence="2">2.7.13.3</ecNumber>
    </recommendedName>
</protein>
<dbReference type="NCBIfam" id="TIGR00229">
    <property type="entry name" value="sensory_box"/>
    <property type="match status" value="1"/>
</dbReference>
<evidence type="ECO:0000256" key="5">
    <source>
        <dbReference type="ARBA" id="ARBA00023012"/>
    </source>
</evidence>
<dbReference type="InterPro" id="IPR036097">
    <property type="entry name" value="HisK_dim/P_sf"/>
</dbReference>
<dbReference type="InterPro" id="IPR036890">
    <property type="entry name" value="HATPase_C_sf"/>
</dbReference>
<evidence type="ECO:0000313" key="11">
    <source>
        <dbReference type="Proteomes" id="UP001464891"/>
    </source>
</evidence>
<feature type="coiled-coil region" evidence="6">
    <location>
        <begin position="361"/>
        <end position="391"/>
    </location>
</feature>
<dbReference type="InterPro" id="IPR035965">
    <property type="entry name" value="PAS-like_dom_sf"/>
</dbReference>
<keyword evidence="5" id="KW-0902">Two-component regulatory system</keyword>
<organism evidence="10 11">
    <name type="scientific">Trichocoleus desertorum GB2-A4</name>
    <dbReference type="NCBI Taxonomy" id="2933944"/>
    <lineage>
        <taxon>Bacteria</taxon>
        <taxon>Bacillati</taxon>
        <taxon>Cyanobacteriota</taxon>
        <taxon>Cyanophyceae</taxon>
        <taxon>Leptolyngbyales</taxon>
        <taxon>Trichocoleusaceae</taxon>
        <taxon>Trichocoleus</taxon>
    </lineage>
</organism>
<evidence type="ECO:0000256" key="4">
    <source>
        <dbReference type="ARBA" id="ARBA00022777"/>
    </source>
</evidence>
<gene>
    <name evidence="10" type="ORF">NC998_16710</name>
</gene>
<dbReference type="SMART" id="SM00091">
    <property type="entry name" value="PAS"/>
    <property type="match status" value="1"/>
</dbReference>
<dbReference type="InterPro" id="IPR003018">
    <property type="entry name" value="GAF"/>
</dbReference>
<dbReference type="InterPro" id="IPR003594">
    <property type="entry name" value="HATPase_dom"/>
</dbReference>
<dbReference type="InterPro" id="IPR005467">
    <property type="entry name" value="His_kinase_dom"/>
</dbReference>